<dbReference type="EMBL" id="CP049055">
    <property type="protein sequence ID" value="QII12518.1"/>
    <property type="molecule type" value="Genomic_DNA"/>
</dbReference>
<sequence length="54" mass="6482">MVVPERRIPCIKTFMYHASKMCVLGLNYNVILNQTFAIVRCRHKYIYIVLFMSR</sequence>
<accession>A0A6G7GSG2</accession>
<dbReference type="AlphaFoldDB" id="A0A6G7GSG2"/>
<proteinExistence type="predicted"/>
<protein>
    <submittedName>
        <fullName evidence="1">Uncharacterized protein</fullName>
    </submittedName>
</protein>
<gene>
    <name evidence="1" type="ORF">KsCSTR_31400</name>
</gene>
<organism evidence="1 2">
    <name type="scientific">Kuenenia stuttgartiensis</name>
    <dbReference type="NCBI Taxonomy" id="174633"/>
    <lineage>
        <taxon>Bacteria</taxon>
        <taxon>Pseudomonadati</taxon>
        <taxon>Planctomycetota</taxon>
        <taxon>Candidatus Brocadiia</taxon>
        <taxon>Candidatus Brocadiales</taxon>
        <taxon>Candidatus Brocadiaceae</taxon>
        <taxon>Candidatus Kuenenia</taxon>
    </lineage>
</organism>
<reference evidence="1 2" key="1">
    <citation type="submission" date="2020-02" db="EMBL/GenBank/DDBJ databases">
        <title>Newly sequenced genome of strain CSTR1 showed variability in Candidatus Kuenenia stuttgartiensis genomes.</title>
        <authorList>
            <person name="Ding C."/>
            <person name="Adrian L."/>
        </authorList>
    </citation>
    <scope>NUCLEOTIDE SEQUENCE [LARGE SCALE GENOMIC DNA]</scope>
    <source>
        <strain evidence="1 2">CSTR1</strain>
    </source>
</reference>
<evidence type="ECO:0000313" key="1">
    <source>
        <dbReference type="EMBL" id="QII12518.1"/>
    </source>
</evidence>
<evidence type="ECO:0000313" key="2">
    <source>
        <dbReference type="Proteomes" id="UP000501926"/>
    </source>
</evidence>
<dbReference type="Proteomes" id="UP000501926">
    <property type="component" value="Chromosome"/>
</dbReference>
<name>A0A6G7GSG2_KUEST</name>